<feature type="region of interest" description="Disordered" evidence="4">
    <location>
        <begin position="286"/>
        <end position="305"/>
    </location>
</feature>
<comment type="caution">
    <text evidence="7">The sequence shown here is derived from an EMBL/GenBank/DDBJ whole genome shotgun (WGS) entry which is preliminary data.</text>
</comment>
<dbReference type="GO" id="GO:0003995">
    <property type="term" value="F:acyl-CoA dehydrogenase activity"/>
    <property type="evidence" value="ECO:0007669"/>
    <property type="project" value="TreeGrafter"/>
</dbReference>
<organism evidence="7 8">
    <name type="scientific">Sporothrix brasiliensis 5110</name>
    <dbReference type="NCBI Taxonomy" id="1398154"/>
    <lineage>
        <taxon>Eukaryota</taxon>
        <taxon>Fungi</taxon>
        <taxon>Dikarya</taxon>
        <taxon>Ascomycota</taxon>
        <taxon>Pezizomycotina</taxon>
        <taxon>Sordariomycetes</taxon>
        <taxon>Sordariomycetidae</taxon>
        <taxon>Ophiostomatales</taxon>
        <taxon>Ophiostomataceae</taxon>
        <taxon>Sporothrix</taxon>
    </lineage>
</organism>
<dbReference type="HOGENOM" id="CLU_016513_1_1_1"/>
<keyword evidence="3" id="KW-0274">FAD</keyword>
<reference evidence="7 8" key="1">
    <citation type="journal article" date="2014" name="BMC Genomics">
        <title>Comparative genomics of the major fungal agents of human and animal Sporotrichosis: Sporothrix schenckii and Sporothrix brasiliensis.</title>
        <authorList>
            <person name="Teixeira M.M."/>
            <person name="de Almeida L.G."/>
            <person name="Kubitschek-Barreira P."/>
            <person name="Alves F.L."/>
            <person name="Kioshima E.S."/>
            <person name="Abadio A.K."/>
            <person name="Fernandes L."/>
            <person name="Derengowski L.S."/>
            <person name="Ferreira K.S."/>
            <person name="Souza R.C."/>
            <person name="Ruiz J.C."/>
            <person name="de Andrade N.C."/>
            <person name="Paes H.C."/>
            <person name="Nicola A.M."/>
            <person name="Albuquerque P."/>
            <person name="Gerber A.L."/>
            <person name="Martins V.P."/>
            <person name="Peconick L.D."/>
            <person name="Neto A.V."/>
            <person name="Chaucanez C.B."/>
            <person name="Silva P.A."/>
            <person name="Cunha O.L."/>
            <person name="de Oliveira F.F."/>
            <person name="dos Santos T.C."/>
            <person name="Barros A.L."/>
            <person name="Soares M.A."/>
            <person name="de Oliveira L.M."/>
            <person name="Marini M.M."/>
            <person name="Villalobos-Duno H."/>
            <person name="Cunha M.M."/>
            <person name="de Hoog S."/>
            <person name="da Silveira J.F."/>
            <person name="Henrissat B."/>
            <person name="Nino-Vega G.A."/>
            <person name="Cisalpino P.S."/>
            <person name="Mora-Montes H.M."/>
            <person name="Almeida S.R."/>
            <person name="Stajich J.E."/>
            <person name="Lopes-Bezerra L.M."/>
            <person name="Vasconcelos A.T."/>
            <person name="Felipe M.S."/>
        </authorList>
    </citation>
    <scope>NUCLEOTIDE SEQUENCE [LARGE SCALE GENOMIC DNA]</scope>
    <source>
        <strain evidence="7 8">5110</strain>
    </source>
</reference>
<keyword evidence="2" id="KW-0285">Flavoprotein</keyword>
<dbReference type="VEuPathDB" id="FungiDB:SPBR_04762"/>
<comment type="similarity">
    <text evidence="1">Belongs to the acyl-CoA dehydrogenase family.</text>
</comment>
<keyword evidence="8" id="KW-1185">Reference proteome</keyword>
<dbReference type="InterPro" id="IPR052904">
    <property type="entry name" value="Acyl-CoA_dehydrogenase-like"/>
</dbReference>
<dbReference type="InterPro" id="IPR036250">
    <property type="entry name" value="AcylCo_DH-like_C"/>
</dbReference>
<dbReference type="PANTHER" id="PTHR42707:SF2">
    <property type="entry name" value="ACD11 DEHYDROGENASE"/>
    <property type="match status" value="1"/>
</dbReference>
<dbReference type="InterPro" id="IPR041504">
    <property type="entry name" value="AidB_N"/>
</dbReference>
<dbReference type="Pfam" id="PF18158">
    <property type="entry name" value="AidB_N"/>
    <property type="match status" value="1"/>
</dbReference>
<evidence type="ECO:0000256" key="4">
    <source>
        <dbReference type="SAM" id="MobiDB-lite"/>
    </source>
</evidence>
<dbReference type="GeneID" id="63677960"/>
<dbReference type="OrthoDB" id="10251155at2759"/>
<dbReference type="PANTHER" id="PTHR42707">
    <property type="entry name" value="ACYL-COA DEHYDROGENASE"/>
    <property type="match status" value="1"/>
</dbReference>
<evidence type="ECO:0000259" key="5">
    <source>
        <dbReference type="Pfam" id="PF00441"/>
    </source>
</evidence>
<sequence>MEPSSSNTGFFQELPELPNQFYDDISVQRVLNLLIPADIRNEVEPEIAQLADDVLAPHIFDLITDAERNLPYLRGGGRNAMGRPTSELVTGEGWRGLQAFGIERGIVAYNYTQDHAAYGAHARVLQMLRCHLWEPSGASTTCPGAMTDGATRLLQRHLALDAKTSASSETKMSETQRRVLQSAYDRLTSRDPKQAWTSGQWMTERPGGSDVSQTETTATFVGQQRQHHGQGAGEDVDADGLPLGPWSIDGFKWFSSATDAGMTILLARTQPGKGLSAFYAPMRRRRPDSAPATEVATGSRRKQTQNNTELNGVRIQRLKDKSGTRPVPTAELELKGMRAWMIGQEGNGIREIATVLGITRVHCSIACLGLAGRGLAVAKAYSLKRTISGAAGGASRLLLYRSPLHMRTLADLTIDYHGLMLLTFYTAHIMGLDERQTPSTSKSGKHGTTGGAGSDLVHPPAPAVSPLLRALSSLHKAYVCKQSVPLLHSVCMEALGGVGYLMNTESEALNMARLFRDGTVNAIWEGTTDVLSTDLVRTLTHRKSGRASLDALEWLVKTSVVGDTVASSLLLPAWAALRTRIETTSADILLADARSILFSAAEVLIAGLLSADAHSDGSTAAAAMSQRYLLRKGFLGRDSDAAKVAESDPIEQRLAIDTAIVYGPKGPSGPNVQQAAKL</sequence>
<protein>
    <submittedName>
        <fullName evidence="7">Acyl-dehydrogenase domain containing protein</fullName>
    </submittedName>
</protein>
<dbReference type="RefSeq" id="XP_040615926.1">
    <property type="nucleotide sequence ID" value="XM_040763039.1"/>
</dbReference>
<dbReference type="Gene3D" id="1.20.140.10">
    <property type="entry name" value="Butyryl-CoA Dehydrogenase, subunit A, domain 3"/>
    <property type="match status" value="1"/>
</dbReference>
<feature type="region of interest" description="Disordered" evidence="4">
    <location>
        <begin position="435"/>
        <end position="457"/>
    </location>
</feature>
<dbReference type="Proteomes" id="UP000031575">
    <property type="component" value="Unassembled WGS sequence"/>
</dbReference>
<evidence type="ECO:0000313" key="7">
    <source>
        <dbReference type="EMBL" id="KIH87916.1"/>
    </source>
</evidence>
<dbReference type="SUPFAM" id="SSF56645">
    <property type="entry name" value="Acyl-CoA dehydrogenase NM domain-like"/>
    <property type="match status" value="1"/>
</dbReference>
<dbReference type="InterPro" id="IPR009100">
    <property type="entry name" value="AcylCoA_DH/oxidase_NM_dom_sf"/>
</dbReference>
<accession>A0A0C2IFB6</accession>
<proteinExistence type="inferred from homology"/>
<evidence type="ECO:0000256" key="1">
    <source>
        <dbReference type="ARBA" id="ARBA00009347"/>
    </source>
</evidence>
<name>A0A0C2IFB6_9PEZI</name>
<dbReference type="Pfam" id="PF00441">
    <property type="entry name" value="Acyl-CoA_dh_1"/>
    <property type="match status" value="1"/>
</dbReference>
<feature type="domain" description="Adaptive response protein AidB N-terminal" evidence="6">
    <location>
        <begin position="29"/>
        <end position="163"/>
    </location>
</feature>
<dbReference type="EMBL" id="AWTV01000010">
    <property type="protein sequence ID" value="KIH87916.1"/>
    <property type="molecule type" value="Genomic_DNA"/>
</dbReference>
<dbReference type="AlphaFoldDB" id="A0A0C2IFB6"/>
<evidence type="ECO:0000259" key="6">
    <source>
        <dbReference type="Pfam" id="PF18158"/>
    </source>
</evidence>
<evidence type="ECO:0000256" key="3">
    <source>
        <dbReference type="ARBA" id="ARBA00022827"/>
    </source>
</evidence>
<dbReference type="Gene3D" id="2.40.110.20">
    <property type="match status" value="1"/>
</dbReference>
<dbReference type="InterPro" id="IPR009075">
    <property type="entry name" value="AcylCo_DH/oxidase_C"/>
</dbReference>
<gene>
    <name evidence="7" type="ORF">SPBR_04762</name>
</gene>
<evidence type="ECO:0000313" key="8">
    <source>
        <dbReference type="Proteomes" id="UP000031575"/>
    </source>
</evidence>
<evidence type="ECO:0000256" key="2">
    <source>
        <dbReference type="ARBA" id="ARBA00022630"/>
    </source>
</evidence>
<dbReference type="SUPFAM" id="SSF47203">
    <property type="entry name" value="Acyl-CoA dehydrogenase C-terminal domain-like"/>
    <property type="match status" value="1"/>
</dbReference>
<feature type="domain" description="Acyl-CoA dehydrogenase/oxidase C-terminal" evidence="5">
    <location>
        <begin position="469"/>
        <end position="538"/>
    </location>
</feature>